<evidence type="ECO:0000313" key="1">
    <source>
        <dbReference type="EMBL" id="KAJ9059078.1"/>
    </source>
</evidence>
<name>A0ACC2S9V8_9FUNG</name>
<evidence type="ECO:0000313" key="2">
    <source>
        <dbReference type="Proteomes" id="UP001165960"/>
    </source>
</evidence>
<gene>
    <name evidence="1" type="ORF">DSO57_1006210</name>
</gene>
<protein>
    <submittedName>
        <fullName evidence="1">Uncharacterized protein</fullName>
    </submittedName>
</protein>
<reference evidence="1" key="1">
    <citation type="submission" date="2022-04" db="EMBL/GenBank/DDBJ databases">
        <title>Genome of the entomopathogenic fungus Entomophthora muscae.</title>
        <authorList>
            <person name="Elya C."/>
            <person name="Lovett B.R."/>
            <person name="Lee E."/>
            <person name="Macias A.M."/>
            <person name="Hajek A.E."/>
            <person name="De Bivort B.L."/>
            <person name="Kasson M.T."/>
            <person name="De Fine Licht H.H."/>
            <person name="Stajich J.E."/>
        </authorList>
    </citation>
    <scope>NUCLEOTIDE SEQUENCE</scope>
    <source>
        <strain evidence="1">Berkeley</strain>
    </source>
</reference>
<accession>A0ACC2S9V8</accession>
<dbReference type="Proteomes" id="UP001165960">
    <property type="component" value="Unassembled WGS sequence"/>
</dbReference>
<dbReference type="EMBL" id="QTSX02005697">
    <property type="protein sequence ID" value="KAJ9059078.1"/>
    <property type="molecule type" value="Genomic_DNA"/>
</dbReference>
<sequence>MIIRQMKNLTQTGTVKELTRANEELRLCSPADMAFDTPATHLMYYGALKSHLIRHINLDQVTNLQSLYHKAEKEEQTSNTPPKHRLGRERPKDSHSTGSANCLPPGNNNNSNHNPAGSNGHRNGNNGCDTLTTMNEDSMLVGRRTRK</sequence>
<organism evidence="1 2">
    <name type="scientific">Entomophthora muscae</name>
    <dbReference type="NCBI Taxonomy" id="34485"/>
    <lineage>
        <taxon>Eukaryota</taxon>
        <taxon>Fungi</taxon>
        <taxon>Fungi incertae sedis</taxon>
        <taxon>Zoopagomycota</taxon>
        <taxon>Entomophthoromycotina</taxon>
        <taxon>Entomophthoromycetes</taxon>
        <taxon>Entomophthorales</taxon>
        <taxon>Entomophthoraceae</taxon>
        <taxon>Entomophthora</taxon>
    </lineage>
</organism>
<keyword evidence="2" id="KW-1185">Reference proteome</keyword>
<proteinExistence type="predicted"/>
<comment type="caution">
    <text evidence="1">The sequence shown here is derived from an EMBL/GenBank/DDBJ whole genome shotgun (WGS) entry which is preliminary data.</text>
</comment>